<sequence>MAYEVQVSVLGGLLVDVEFTISGAEPDVGIMSAGVDEWSIVGINGKRKKNTDWILNRLTAADEERIVEACNEYAGDGYEDDYEPDYDY</sequence>
<dbReference type="EMBL" id="KR935215">
    <property type="protein sequence ID" value="AKU43240.1"/>
    <property type="molecule type" value="Genomic_DNA"/>
</dbReference>
<dbReference type="Proteomes" id="UP000222205">
    <property type="component" value="Segment"/>
</dbReference>
<name>A0A0K1LM41_9CAUD</name>
<accession>A0A0K1LM41</accession>
<keyword evidence="2" id="KW-1185">Reference proteome</keyword>
<evidence type="ECO:0000313" key="1">
    <source>
        <dbReference type="EMBL" id="AKU43240.1"/>
    </source>
</evidence>
<evidence type="ECO:0000313" key="2">
    <source>
        <dbReference type="Proteomes" id="UP000222205"/>
    </source>
</evidence>
<gene>
    <name evidence="1" type="ORF">RCSPARTAN_57</name>
</gene>
<reference evidence="1 2" key="1">
    <citation type="journal article" date="2016" name="Genome Announc.">
        <title>Complete Genome Sequences of Five Bacteriophages That Infect Rhodobacter capsulatus.</title>
        <authorList>
            <person name="Bollivar D.W."/>
            <person name="Bernardoni B."/>
            <person name="Bockman M.R."/>
            <person name="Miller B.M."/>
            <person name="Russell D.A."/>
            <person name="Delesalle V.A."/>
            <person name="Krukonis G.P."/>
            <person name="Hatfull G.F."/>
            <person name="Cross M.R."/>
            <person name="Szewczyk M.M."/>
            <person name="Eppurath A."/>
        </authorList>
    </citation>
    <scope>NUCLEOTIDE SEQUENCE [LARGE SCALE GENOMIC DNA]</scope>
</reference>
<protein>
    <submittedName>
        <fullName evidence="1">Uncharacterized protein</fullName>
    </submittedName>
</protein>
<proteinExistence type="predicted"/>
<dbReference type="OrthoDB" id="37866at10239"/>
<organism evidence="1 2">
    <name type="scientific">Rhodobacter phage RcSpartan</name>
    <dbReference type="NCBI Taxonomy" id="1662331"/>
    <lineage>
        <taxon>Viruses</taxon>
        <taxon>Duplodnaviria</taxon>
        <taxon>Heunggongvirae</taxon>
        <taxon>Uroviricota</taxon>
        <taxon>Caudoviricetes</taxon>
        <taxon>Titanvirus</taxon>
        <taxon>Titanvirus rcspartan</taxon>
    </lineage>
</organism>